<dbReference type="EMBL" id="JBHTEY010000004">
    <property type="protein sequence ID" value="MFC7614871.1"/>
    <property type="molecule type" value="Genomic_DNA"/>
</dbReference>
<keyword evidence="3" id="KW-1185">Reference proteome</keyword>
<evidence type="ECO:0000259" key="1">
    <source>
        <dbReference type="SMART" id="SM00849"/>
    </source>
</evidence>
<dbReference type="InterPro" id="IPR036866">
    <property type="entry name" value="RibonucZ/Hydroxyglut_hydro"/>
</dbReference>
<dbReference type="Gene3D" id="3.60.15.10">
    <property type="entry name" value="Ribonuclease Z/Hydroxyacylglutathione hydrolase-like"/>
    <property type="match status" value="1"/>
</dbReference>
<gene>
    <name evidence="2" type="ORF">ACFQV2_16465</name>
</gene>
<dbReference type="InterPro" id="IPR050855">
    <property type="entry name" value="NDM-1-like"/>
</dbReference>
<dbReference type="PANTHER" id="PTHR42951:SF4">
    <property type="entry name" value="ACYL-COENZYME A THIOESTERASE MBLAC2"/>
    <property type="match status" value="1"/>
</dbReference>
<sequence>MEDSVLSEVGEGVHAWVQPDGTWWINNAGVVRGRDGVALIDTCATRKRTERFLGAVREVAGAAPIRFAVNTHLHGDHCYGNALLPAETVIAGHAKTREGLLNDFLLTAAPPVWSPMPDFGVATVRPPTVIVHDALTLHLGEHRIELRHPGHPAHTEGDVVAWLPDSGVLFAGDLLFHGITPMILMGSVDGALRSLEWLAGFGAATTVPGHGPVIDDLTPVLEAHERYYRFVKSTAAIGMAGGQTPLEAATGLDLGEFADWPDPERIVLNLHRAYAEANGGEVDLVAAMTDAITWNGGPLHCAV</sequence>
<dbReference type="PANTHER" id="PTHR42951">
    <property type="entry name" value="METALLO-BETA-LACTAMASE DOMAIN-CONTAINING"/>
    <property type="match status" value="1"/>
</dbReference>
<name>A0ABW2TQ13_9PSEU</name>
<dbReference type="Proteomes" id="UP001596512">
    <property type="component" value="Unassembled WGS sequence"/>
</dbReference>
<organism evidence="2 3">
    <name type="scientific">Actinokineospora soli</name>
    <dbReference type="NCBI Taxonomy" id="1048753"/>
    <lineage>
        <taxon>Bacteria</taxon>
        <taxon>Bacillati</taxon>
        <taxon>Actinomycetota</taxon>
        <taxon>Actinomycetes</taxon>
        <taxon>Pseudonocardiales</taxon>
        <taxon>Pseudonocardiaceae</taxon>
        <taxon>Actinokineospora</taxon>
    </lineage>
</organism>
<dbReference type="SMART" id="SM00849">
    <property type="entry name" value="Lactamase_B"/>
    <property type="match status" value="1"/>
</dbReference>
<feature type="domain" description="Metallo-beta-lactamase" evidence="1">
    <location>
        <begin position="25"/>
        <end position="210"/>
    </location>
</feature>
<evidence type="ECO:0000313" key="2">
    <source>
        <dbReference type="EMBL" id="MFC7614871.1"/>
    </source>
</evidence>
<dbReference type="Pfam" id="PF00753">
    <property type="entry name" value="Lactamase_B"/>
    <property type="match status" value="1"/>
</dbReference>
<comment type="caution">
    <text evidence="2">The sequence shown here is derived from an EMBL/GenBank/DDBJ whole genome shotgun (WGS) entry which is preliminary data.</text>
</comment>
<reference evidence="3" key="1">
    <citation type="journal article" date="2019" name="Int. J. Syst. Evol. Microbiol.">
        <title>The Global Catalogue of Microorganisms (GCM) 10K type strain sequencing project: providing services to taxonomists for standard genome sequencing and annotation.</title>
        <authorList>
            <consortium name="The Broad Institute Genomics Platform"/>
            <consortium name="The Broad Institute Genome Sequencing Center for Infectious Disease"/>
            <person name="Wu L."/>
            <person name="Ma J."/>
        </authorList>
    </citation>
    <scope>NUCLEOTIDE SEQUENCE [LARGE SCALE GENOMIC DNA]</scope>
    <source>
        <strain evidence="3">JCM 17695</strain>
    </source>
</reference>
<accession>A0ABW2TQ13</accession>
<dbReference type="CDD" id="cd16282">
    <property type="entry name" value="metallo-hydrolase-like_MBL-fold"/>
    <property type="match status" value="1"/>
</dbReference>
<evidence type="ECO:0000313" key="3">
    <source>
        <dbReference type="Proteomes" id="UP001596512"/>
    </source>
</evidence>
<protein>
    <submittedName>
        <fullName evidence="2">MBL fold metallo-hydrolase</fullName>
    </submittedName>
</protein>
<dbReference type="InterPro" id="IPR001279">
    <property type="entry name" value="Metallo-B-lactamas"/>
</dbReference>
<dbReference type="SUPFAM" id="SSF56281">
    <property type="entry name" value="Metallo-hydrolase/oxidoreductase"/>
    <property type="match status" value="1"/>
</dbReference>
<proteinExistence type="predicted"/>